<dbReference type="Gramene" id="Psat01G0453800-T1">
    <property type="protein sequence ID" value="KAI5446728.1"/>
    <property type="gene ID" value="KIW84_014538"/>
</dbReference>
<accession>A0A9D5BMZ0</accession>
<dbReference type="PANTHER" id="PTHR34222">
    <property type="entry name" value="GAG_PRE-INTEGRS DOMAIN-CONTAINING PROTEIN"/>
    <property type="match status" value="1"/>
</dbReference>
<dbReference type="AlphaFoldDB" id="A0A9D5BMZ0"/>
<name>A0A9D5BMZ0_PEA</name>
<gene>
    <name evidence="2" type="ORF">KIW84_014538</name>
</gene>
<organism evidence="2 3">
    <name type="scientific">Pisum sativum</name>
    <name type="common">Garden pea</name>
    <name type="synonym">Lathyrus oleraceus</name>
    <dbReference type="NCBI Taxonomy" id="3888"/>
    <lineage>
        <taxon>Eukaryota</taxon>
        <taxon>Viridiplantae</taxon>
        <taxon>Streptophyta</taxon>
        <taxon>Embryophyta</taxon>
        <taxon>Tracheophyta</taxon>
        <taxon>Spermatophyta</taxon>
        <taxon>Magnoliopsida</taxon>
        <taxon>eudicotyledons</taxon>
        <taxon>Gunneridae</taxon>
        <taxon>Pentapetalae</taxon>
        <taxon>rosids</taxon>
        <taxon>fabids</taxon>
        <taxon>Fabales</taxon>
        <taxon>Fabaceae</taxon>
        <taxon>Papilionoideae</taxon>
        <taxon>50 kb inversion clade</taxon>
        <taxon>NPAAA clade</taxon>
        <taxon>Hologalegina</taxon>
        <taxon>IRL clade</taxon>
        <taxon>Fabeae</taxon>
        <taxon>Lathyrus</taxon>
    </lineage>
</organism>
<dbReference type="PANTHER" id="PTHR34222:SF99">
    <property type="entry name" value="PROTEIN, PUTATIVE-RELATED"/>
    <property type="match status" value="1"/>
</dbReference>
<evidence type="ECO:0000313" key="2">
    <source>
        <dbReference type="EMBL" id="KAI5446728.1"/>
    </source>
</evidence>
<feature type="region of interest" description="Disordered" evidence="1">
    <location>
        <begin position="142"/>
        <end position="167"/>
    </location>
</feature>
<comment type="caution">
    <text evidence="2">The sequence shown here is derived from an EMBL/GenBank/DDBJ whole genome shotgun (WGS) entry which is preliminary data.</text>
</comment>
<sequence length="167" mass="18808">MVEPLPVVTKVFSPVLQQERQLGSTIIIEPAKILFTKPTINKPMENSNKKQGKGRGRPNFQGRGVSNFKVCSLCGKTGHTLDACYFKHEFPPRFRFKDKVSSSNNVEISAEDQDQHIQTNDQDTKVEITLDMYNKLAAVLSKSEESRKSDSHINHTYSSGTTFTEDD</sequence>
<feature type="region of interest" description="Disordered" evidence="1">
    <location>
        <begin position="41"/>
        <end position="61"/>
    </location>
</feature>
<evidence type="ECO:0000256" key="1">
    <source>
        <dbReference type="SAM" id="MobiDB-lite"/>
    </source>
</evidence>
<proteinExistence type="predicted"/>
<evidence type="ECO:0000313" key="3">
    <source>
        <dbReference type="Proteomes" id="UP001058974"/>
    </source>
</evidence>
<keyword evidence="3" id="KW-1185">Reference proteome</keyword>
<reference evidence="2 3" key="1">
    <citation type="journal article" date="2022" name="Nat. Genet.">
        <title>Improved pea reference genome and pan-genome highlight genomic features and evolutionary characteristics.</title>
        <authorList>
            <person name="Yang T."/>
            <person name="Liu R."/>
            <person name="Luo Y."/>
            <person name="Hu S."/>
            <person name="Wang D."/>
            <person name="Wang C."/>
            <person name="Pandey M.K."/>
            <person name="Ge S."/>
            <person name="Xu Q."/>
            <person name="Li N."/>
            <person name="Li G."/>
            <person name="Huang Y."/>
            <person name="Saxena R.K."/>
            <person name="Ji Y."/>
            <person name="Li M."/>
            <person name="Yan X."/>
            <person name="He Y."/>
            <person name="Liu Y."/>
            <person name="Wang X."/>
            <person name="Xiang C."/>
            <person name="Varshney R.K."/>
            <person name="Ding H."/>
            <person name="Gao S."/>
            <person name="Zong X."/>
        </authorList>
    </citation>
    <scope>NUCLEOTIDE SEQUENCE [LARGE SCALE GENOMIC DNA]</scope>
    <source>
        <strain evidence="2 3">cv. Zhongwan 6</strain>
    </source>
</reference>
<feature type="compositionally biased region" description="Basic and acidic residues" evidence="1">
    <location>
        <begin position="142"/>
        <end position="153"/>
    </location>
</feature>
<protein>
    <submittedName>
        <fullName evidence="2">Uncharacterized protein</fullName>
    </submittedName>
</protein>
<dbReference type="EMBL" id="JAMSHJ010000001">
    <property type="protein sequence ID" value="KAI5446728.1"/>
    <property type="molecule type" value="Genomic_DNA"/>
</dbReference>
<dbReference type="Proteomes" id="UP001058974">
    <property type="component" value="Chromosome 1"/>
</dbReference>
<feature type="compositionally biased region" description="Polar residues" evidence="1">
    <location>
        <begin position="154"/>
        <end position="167"/>
    </location>
</feature>